<evidence type="ECO:0000256" key="10">
    <source>
        <dbReference type="ARBA" id="ARBA00023012"/>
    </source>
</evidence>
<dbReference type="Gene3D" id="3.30.565.10">
    <property type="entry name" value="Histidine kinase-like ATPase, C-terminal domain"/>
    <property type="match status" value="1"/>
</dbReference>
<proteinExistence type="predicted"/>
<evidence type="ECO:0000256" key="11">
    <source>
        <dbReference type="ARBA" id="ARBA00023136"/>
    </source>
</evidence>
<dbReference type="RefSeq" id="WP_109625833.1">
    <property type="nucleotide sequence ID" value="NZ_JANKBI010000008.1"/>
</dbReference>
<evidence type="ECO:0000256" key="7">
    <source>
        <dbReference type="ARBA" id="ARBA00022777"/>
    </source>
</evidence>
<keyword evidence="8" id="KW-0067">ATP-binding</keyword>
<dbReference type="InterPro" id="IPR010559">
    <property type="entry name" value="Sig_transdc_His_kin_internal"/>
</dbReference>
<evidence type="ECO:0000256" key="8">
    <source>
        <dbReference type="ARBA" id="ARBA00022840"/>
    </source>
</evidence>
<keyword evidence="16" id="KW-1185">Reference proteome</keyword>
<evidence type="ECO:0000256" key="12">
    <source>
        <dbReference type="SAM" id="Phobius"/>
    </source>
</evidence>
<dbReference type="AlphaFoldDB" id="A0AB73T699"/>
<evidence type="ECO:0000259" key="14">
    <source>
        <dbReference type="Pfam" id="PF06580"/>
    </source>
</evidence>
<dbReference type="SUPFAM" id="SSF55874">
    <property type="entry name" value="ATPase domain of HSP90 chaperone/DNA topoisomerase II/histidine kinase"/>
    <property type="match status" value="1"/>
</dbReference>
<sequence>MRPKRKRLNWKTRWFLSIFGAVLLVIFLLFGGTYYYFVQKLTATNEQIVNMRFQETEGNLRVMIANAEYYLMKFANDNLIWKFYHDVFPSKSENSVTIQKIVWNFDQRMYADNNLYAFAVVNGDGKSVVSTVEKKSRTGKIETSSHVAAAMKKSKEVYPYVAWITGAELELPEDSPLYCLVNRPVLLGIRSLGEAEEPEEDGYLIVALDEEAVQKSYKTVSYNGSRAALVDSSGKIISCTDKQLLETQYSPDRQDQNIEYPISYHQWKLVDMIPKDEYLREAHDIRNVGLISGVLAMFGVLGFCLIWNRKYTRPIQILMDQMEMVGKEQLDIGKPAQVGWPELDHLNEQFYFTVQKLKGYILRLQTAEKEKAGEELRALQYQINPHFLYNSLNSIRWMAMMTNNTKVADSLVTLCKIIMPIFRNPSFTWKLRDELEFLDNYVKMMRIRYGSGMEFNLECPEDIKDITFPRFILQPIIENCFVHGSSQDEIRHIYLRLRKTERFAIEVQNTGVFLDKEKIDEINKKINQNEGEDQGIGLSNIRKRLVLLYGDTTEIWLESIPERGLLVYICF</sequence>
<feature type="domain" description="Signal transduction histidine kinase internal region" evidence="14">
    <location>
        <begin position="375"/>
        <end position="451"/>
    </location>
</feature>
<dbReference type="Proteomes" id="UP000245412">
    <property type="component" value="Unassembled WGS sequence"/>
</dbReference>
<name>A0AB73T699_9FIRM</name>
<dbReference type="Pfam" id="PF06580">
    <property type="entry name" value="His_kinase"/>
    <property type="match status" value="1"/>
</dbReference>
<keyword evidence="11 12" id="KW-0472">Membrane</keyword>
<evidence type="ECO:0000256" key="3">
    <source>
        <dbReference type="ARBA" id="ARBA00022553"/>
    </source>
</evidence>
<feature type="transmembrane region" description="Helical" evidence="12">
    <location>
        <begin position="12"/>
        <end position="37"/>
    </location>
</feature>
<evidence type="ECO:0000256" key="6">
    <source>
        <dbReference type="ARBA" id="ARBA00022741"/>
    </source>
</evidence>
<keyword evidence="5 12" id="KW-0812">Transmembrane</keyword>
<dbReference type="PANTHER" id="PTHR34220:SF11">
    <property type="entry name" value="SENSOR PROTEIN KINASE HPTS"/>
    <property type="match status" value="1"/>
</dbReference>
<keyword evidence="9 12" id="KW-1133">Transmembrane helix</keyword>
<protein>
    <submittedName>
        <fullName evidence="15">Histidine kinase/DNA gyrase B/HSP90-like ATPase</fullName>
    </submittedName>
</protein>
<reference evidence="15 16" key="1">
    <citation type="submission" date="2018-05" db="EMBL/GenBank/DDBJ databases">
        <authorList>
            <person name="Goeker M."/>
            <person name="Huntemann M."/>
            <person name="Clum A."/>
            <person name="Pillay M."/>
            <person name="Palaniappan K."/>
            <person name="Varghese N."/>
            <person name="Mikhailova N."/>
            <person name="Stamatis D."/>
            <person name="Reddy T."/>
            <person name="Daum C."/>
            <person name="Shapiro N."/>
            <person name="Ivanova N."/>
            <person name="Kyrpides N."/>
            <person name="Woyke T."/>
        </authorList>
    </citation>
    <scope>NUCLEOTIDE SEQUENCE [LARGE SCALE GENOMIC DNA]</scope>
    <source>
        <strain evidence="15 16">DSM 26524</strain>
    </source>
</reference>
<gene>
    <name evidence="15" type="ORF">C7383_104133</name>
</gene>
<keyword evidence="3" id="KW-0597">Phosphoprotein</keyword>
<dbReference type="InterPro" id="IPR003594">
    <property type="entry name" value="HATPase_dom"/>
</dbReference>
<dbReference type="GO" id="GO:0005524">
    <property type="term" value="F:ATP binding"/>
    <property type="evidence" value="ECO:0007669"/>
    <property type="project" value="UniProtKB-KW"/>
</dbReference>
<dbReference type="InterPro" id="IPR036890">
    <property type="entry name" value="HATPase_C_sf"/>
</dbReference>
<keyword evidence="4" id="KW-0808">Transferase</keyword>
<comment type="caution">
    <text evidence="15">The sequence shown here is derived from an EMBL/GenBank/DDBJ whole genome shotgun (WGS) entry which is preliminary data.</text>
</comment>
<evidence type="ECO:0000256" key="2">
    <source>
        <dbReference type="ARBA" id="ARBA00022475"/>
    </source>
</evidence>
<feature type="transmembrane region" description="Helical" evidence="12">
    <location>
        <begin position="288"/>
        <end position="307"/>
    </location>
</feature>
<keyword evidence="2" id="KW-1003">Cell membrane</keyword>
<feature type="domain" description="Histidine kinase/HSP90-like ATPase" evidence="13">
    <location>
        <begin position="466"/>
        <end position="569"/>
    </location>
</feature>
<dbReference type="Pfam" id="PF02518">
    <property type="entry name" value="HATPase_c"/>
    <property type="match status" value="1"/>
</dbReference>
<evidence type="ECO:0000256" key="9">
    <source>
        <dbReference type="ARBA" id="ARBA00022989"/>
    </source>
</evidence>
<evidence type="ECO:0000256" key="4">
    <source>
        <dbReference type="ARBA" id="ARBA00022679"/>
    </source>
</evidence>
<organism evidence="15 16">
    <name type="scientific">Murimonas intestini</name>
    <dbReference type="NCBI Taxonomy" id="1337051"/>
    <lineage>
        <taxon>Bacteria</taxon>
        <taxon>Bacillati</taxon>
        <taxon>Bacillota</taxon>
        <taxon>Clostridia</taxon>
        <taxon>Lachnospirales</taxon>
        <taxon>Lachnospiraceae</taxon>
        <taxon>Murimonas</taxon>
    </lineage>
</organism>
<comment type="subcellular location">
    <subcellularLocation>
        <location evidence="1">Cell membrane</location>
        <topology evidence="1">Multi-pass membrane protein</topology>
    </subcellularLocation>
</comment>
<keyword evidence="7" id="KW-0418">Kinase</keyword>
<dbReference type="InterPro" id="IPR050640">
    <property type="entry name" value="Bact_2-comp_sensor_kinase"/>
</dbReference>
<evidence type="ECO:0000256" key="5">
    <source>
        <dbReference type="ARBA" id="ARBA00022692"/>
    </source>
</evidence>
<accession>A0AB73T699</accession>
<dbReference type="GO" id="GO:0005886">
    <property type="term" value="C:plasma membrane"/>
    <property type="evidence" value="ECO:0007669"/>
    <property type="project" value="UniProtKB-SubCell"/>
</dbReference>
<dbReference type="PANTHER" id="PTHR34220">
    <property type="entry name" value="SENSOR HISTIDINE KINASE YPDA"/>
    <property type="match status" value="1"/>
</dbReference>
<evidence type="ECO:0000313" key="15">
    <source>
        <dbReference type="EMBL" id="PWJ76687.1"/>
    </source>
</evidence>
<keyword evidence="6" id="KW-0547">Nucleotide-binding</keyword>
<evidence type="ECO:0000259" key="13">
    <source>
        <dbReference type="Pfam" id="PF02518"/>
    </source>
</evidence>
<dbReference type="GO" id="GO:0000155">
    <property type="term" value="F:phosphorelay sensor kinase activity"/>
    <property type="evidence" value="ECO:0007669"/>
    <property type="project" value="InterPro"/>
</dbReference>
<evidence type="ECO:0000313" key="16">
    <source>
        <dbReference type="Proteomes" id="UP000245412"/>
    </source>
</evidence>
<evidence type="ECO:0000256" key="1">
    <source>
        <dbReference type="ARBA" id="ARBA00004651"/>
    </source>
</evidence>
<dbReference type="EMBL" id="QGGY01000004">
    <property type="protein sequence ID" value="PWJ76687.1"/>
    <property type="molecule type" value="Genomic_DNA"/>
</dbReference>
<keyword evidence="10" id="KW-0902">Two-component regulatory system</keyword>